<evidence type="ECO:0000313" key="3">
    <source>
        <dbReference type="Proteomes" id="UP000324800"/>
    </source>
</evidence>
<dbReference type="EMBL" id="SNRW01000066">
    <property type="protein sequence ID" value="KAA6403749.1"/>
    <property type="molecule type" value="Genomic_DNA"/>
</dbReference>
<reference evidence="2 3" key="1">
    <citation type="submission" date="2019-03" db="EMBL/GenBank/DDBJ databases">
        <title>Single cell metagenomics reveals metabolic interactions within the superorganism composed of flagellate Streblomastix strix and complex community of Bacteroidetes bacteria on its surface.</title>
        <authorList>
            <person name="Treitli S.C."/>
            <person name="Kolisko M."/>
            <person name="Husnik F."/>
            <person name="Keeling P."/>
            <person name="Hampl V."/>
        </authorList>
    </citation>
    <scope>NUCLEOTIDE SEQUENCE [LARGE SCALE GENOMIC DNA]</scope>
    <source>
        <strain evidence="2">ST1C</strain>
    </source>
</reference>
<gene>
    <name evidence="2" type="ORF">EZS28_000729</name>
</gene>
<dbReference type="AlphaFoldDB" id="A0A5J4XB86"/>
<sequence length="119" mass="13384">MEPSVVPPMEPSAESLAEPTTEPSAEAPSPRPATPRQGRPRKYYTEEEARDIARLQRKQFKQGLREKQRVFKSDISELQLSAQKMLNKVVLSKEDLIRIIDIIEVNIEQVDVAPSLCGG</sequence>
<evidence type="ECO:0000313" key="2">
    <source>
        <dbReference type="EMBL" id="KAA6403749.1"/>
    </source>
</evidence>
<protein>
    <submittedName>
        <fullName evidence="2">Uncharacterized protein</fullName>
    </submittedName>
</protein>
<evidence type="ECO:0000256" key="1">
    <source>
        <dbReference type="SAM" id="MobiDB-lite"/>
    </source>
</evidence>
<organism evidence="2 3">
    <name type="scientific">Streblomastix strix</name>
    <dbReference type="NCBI Taxonomy" id="222440"/>
    <lineage>
        <taxon>Eukaryota</taxon>
        <taxon>Metamonada</taxon>
        <taxon>Preaxostyla</taxon>
        <taxon>Oxymonadida</taxon>
        <taxon>Streblomastigidae</taxon>
        <taxon>Streblomastix</taxon>
    </lineage>
</organism>
<comment type="caution">
    <text evidence="2">The sequence shown here is derived from an EMBL/GenBank/DDBJ whole genome shotgun (WGS) entry which is preliminary data.</text>
</comment>
<name>A0A5J4XB86_9EUKA</name>
<proteinExistence type="predicted"/>
<dbReference type="Proteomes" id="UP000324800">
    <property type="component" value="Unassembled WGS sequence"/>
</dbReference>
<accession>A0A5J4XB86</accession>
<feature type="compositionally biased region" description="Pro residues" evidence="1">
    <location>
        <begin position="1"/>
        <end position="10"/>
    </location>
</feature>
<feature type="region of interest" description="Disordered" evidence="1">
    <location>
        <begin position="1"/>
        <end position="48"/>
    </location>
</feature>